<dbReference type="InterPro" id="IPR053044">
    <property type="entry name" value="Metallo-hydrolase/TatD-type"/>
</dbReference>
<evidence type="ECO:0000313" key="1">
    <source>
        <dbReference type="EMBL" id="WVN87087.1"/>
    </source>
</evidence>
<dbReference type="GeneID" id="91086475"/>
<dbReference type="InterPro" id="IPR001130">
    <property type="entry name" value="TatD-like"/>
</dbReference>
<dbReference type="PANTHER" id="PTHR47345">
    <property type="entry name" value="CUT9-INTERACTING PROTEIN SCN1"/>
    <property type="match status" value="1"/>
</dbReference>
<dbReference type="Proteomes" id="UP000094043">
    <property type="component" value="Chromosome 2"/>
</dbReference>
<sequence>MSKPGDFLPDWERISLPPASILAHHAHCHPTDLFHSRQVYQDVPLRGIAAMATVPEDQEKVKKLSVERLQNVPSKESNSVEVVACFGYHPWFTHRYTLHPLDNLPCKWQHYSSLFLQPSCSTASAHLLGQLLPFLPDPVPFALLCDGLKRDLKCSRDSGRPTMLGEVGLDSSARLRWPVSARHLHPDFQQQKQPLPHCTTEDCHADGAGCSCESFSEQDEQEWKRLTPFKVPMGHQREILRIQMEIAIELGLPMSLHSVACPGPTLEALVEMKEKHGAGFISRINIDLHSAGSWSPAFFSQAIKQLPNLYASPSILITGRSSTAPDLIRAIPVDRMLVESDTHDVRQSARLVWAATVWIAACKGWKLEGRDAYSKESQCLVKTKDEYVDWDLEFEEEYDERGRLIEEDVWCVKTLKQNWSRFMGILE</sequence>
<evidence type="ECO:0008006" key="3">
    <source>
        <dbReference type="Google" id="ProtNLM"/>
    </source>
</evidence>
<proteinExistence type="predicted"/>
<dbReference type="GO" id="GO:0016788">
    <property type="term" value="F:hydrolase activity, acting on ester bonds"/>
    <property type="evidence" value="ECO:0007669"/>
    <property type="project" value="InterPro"/>
</dbReference>
<accession>A0AAJ8JRK9</accession>
<reference evidence="1" key="3">
    <citation type="submission" date="2024-01" db="EMBL/GenBank/DDBJ databases">
        <authorList>
            <person name="Coelho M.A."/>
            <person name="David-Palma M."/>
            <person name="Shea T."/>
            <person name="Sun S."/>
            <person name="Cuomo C.A."/>
            <person name="Heitman J."/>
        </authorList>
    </citation>
    <scope>NUCLEOTIDE SEQUENCE</scope>
    <source>
        <strain evidence="1">CBS 7841</strain>
    </source>
</reference>
<keyword evidence="2" id="KW-1185">Reference proteome</keyword>
<organism evidence="1 2">
    <name type="scientific">Cryptococcus depauperatus CBS 7841</name>
    <dbReference type="NCBI Taxonomy" id="1295531"/>
    <lineage>
        <taxon>Eukaryota</taxon>
        <taxon>Fungi</taxon>
        <taxon>Dikarya</taxon>
        <taxon>Basidiomycota</taxon>
        <taxon>Agaricomycotina</taxon>
        <taxon>Tremellomycetes</taxon>
        <taxon>Tremellales</taxon>
        <taxon>Cryptococcaceae</taxon>
        <taxon>Cryptococcus</taxon>
    </lineage>
</organism>
<dbReference type="AlphaFoldDB" id="A0AAJ8JRK9"/>
<dbReference type="EMBL" id="CP143785">
    <property type="protein sequence ID" value="WVN87087.1"/>
    <property type="molecule type" value="Genomic_DNA"/>
</dbReference>
<reference evidence="1" key="1">
    <citation type="submission" date="2016-06" db="EMBL/GenBank/DDBJ databases">
        <authorList>
            <person name="Cuomo C."/>
            <person name="Litvintseva A."/>
            <person name="Heitman J."/>
            <person name="Chen Y."/>
            <person name="Sun S."/>
            <person name="Springer D."/>
            <person name="Dromer F."/>
            <person name="Young S."/>
            <person name="Zeng Q."/>
            <person name="Chapman S."/>
            <person name="Gujja S."/>
            <person name="Saif S."/>
            <person name="Birren B."/>
        </authorList>
    </citation>
    <scope>NUCLEOTIDE SEQUENCE</scope>
    <source>
        <strain evidence="1">CBS 7841</strain>
    </source>
</reference>
<dbReference type="Gene3D" id="3.20.20.140">
    <property type="entry name" value="Metal-dependent hydrolases"/>
    <property type="match status" value="1"/>
</dbReference>
<gene>
    <name evidence="1" type="ORF">L203_102263</name>
</gene>
<dbReference type="KEGG" id="cdep:91086475"/>
<dbReference type="RefSeq" id="XP_066067787.1">
    <property type="nucleotide sequence ID" value="XM_066211690.1"/>
</dbReference>
<dbReference type="SUPFAM" id="SSF51556">
    <property type="entry name" value="Metallo-dependent hydrolases"/>
    <property type="match status" value="1"/>
</dbReference>
<evidence type="ECO:0000313" key="2">
    <source>
        <dbReference type="Proteomes" id="UP000094043"/>
    </source>
</evidence>
<dbReference type="InterPro" id="IPR032466">
    <property type="entry name" value="Metal_Hydrolase"/>
</dbReference>
<protein>
    <recommendedName>
        <fullName evidence="3">TatD DNase</fullName>
    </recommendedName>
</protein>
<name>A0AAJ8JRK9_9TREE</name>
<dbReference type="PANTHER" id="PTHR47345:SF1">
    <property type="entry name" value="CUT9-INTERACTING PROTEIN SCN1"/>
    <property type="match status" value="1"/>
</dbReference>
<reference evidence="1" key="2">
    <citation type="journal article" date="2022" name="Elife">
        <title>Obligate sexual reproduction of a homothallic fungus closely related to the Cryptococcus pathogenic species complex.</title>
        <authorList>
            <person name="Passer A.R."/>
            <person name="Clancey S.A."/>
            <person name="Shea T."/>
            <person name="David-Palma M."/>
            <person name="Averette A.F."/>
            <person name="Boekhout T."/>
            <person name="Porcel B.M."/>
            <person name="Nowrousian M."/>
            <person name="Cuomo C.A."/>
            <person name="Sun S."/>
            <person name="Heitman J."/>
            <person name="Coelho M.A."/>
        </authorList>
    </citation>
    <scope>NUCLEOTIDE SEQUENCE</scope>
    <source>
        <strain evidence="1">CBS 7841</strain>
    </source>
</reference>
<dbReference type="Pfam" id="PF01026">
    <property type="entry name" value="TatD_DNase"/>
    <property type="match status" value="1"/>
</dbReference>